<keyword evidence="6" id="KW-0521">NADP</keyword>
<evidence type="ECO:0000256" key="4">
    <source>
        <dbReference type="ARBA" id="ARBA00022643"/>
    </source>
</evidence>
<feature type="domain" description="DUS-like FMN-binding" evidence="9">
    <location>
        <begin position="7"/>
        <end position="65"/>
    </location>
</feature>
<evidence type="ECO:0000256" key="5">
    <source>
        <dbReference type="ARBA" id="ARBA00022694"/>
    </source>
</evidence>
<sequence length="131" mass="14591">MAESYGRFHEININVGCPSPKVSRGCFGARLMLNPSLVRDICYEMRRQVTSTPITVKCRLGVDDFDSYVLPSSLELLDVHNSCKAMKRHVAQRWADRNGEALDLRDLIETAMEACVPAAVLDATCDDDVVD</sequence>
<accession>A0A418B5V3</accession>
<dbReference type="PANTHER" id="PTHR42907:SF1">
    <property type="entry name" value="FMN-LINKED OXIDOREDUCTASES SUPERFAMILY PROTEIN"/>
    <property type="match status" value="1"/>
</dbReference>
<protein>
    <recommendedName>
        <fullName evidence="9">DUS-like FMN-binding domain-containing protein</fullName>
    </recommendedName>
</protein>
<evidence type="ECO:0000256" key="1">
    <source>
        <dbReference type="ARBA" id="ARBA00001917"/>
    </source>
</evidence>
<keyword evidence="8" id="KW-0560">Oxidoreductase</keyword>
<evidence type="ECO:0000256" key="6">
    <source>
        <dbReference type="ARBA" id="ARBA00022857"/>
    </source>
</evidence>
<name>A0A418B5V3_9STRA</name>
<evidence type="ECO:0000313" key="11">
    <source>
        <dbReference type="Proteomes" id="UP000285060"/>
    </source>
</evidence>
<dbReference type="EMBL" id="QUSY01000072">
    <property type="protein sequence ID" value="RHY33523.1"/>
    <property type="molecule type" value="Genomic_DNA"/>
</dbReference>
<dbReference type="GO" id="GO:0050660">
    <property type="term" value="F:flavin adenine dinucleotide binding"/>
    <property type="evidence" value="ECO:0007669"/>
    <property type="project" value="InterPro"/>
</dbReference>
<keyword evidence="7" id="KW-0694">RNA-binding</keyword>
<organism evidence="10 11">
    <name type="scientific">Aphanomyces invadans</name>
    <dbReference type="NCBI Taxonomy" id="157072"/>
    <lineage>
        <taxon>Eukaryota</taxon>
        <taxon>Sar</taxon>
        <taxon>Stramenopiles</taxon>
        <taxon>Oomycota</taxon>
        <taxon>Saprolegniomycetes</taxon>
        <taxon>Saprolegniales</taxon>
        <taxon>Verrucalvaceae</taxon>
        <taxon>Aphanomyces</taxon>
    </lineage>
</organism>
<dbReference type="InterPro" id="IPR035587">
    <property type="entry name" value="DUS-like_FMN-bd"/>
</dbReference>
<dbReference type="PROSITE" id="PS01136">
    <property type="entry name" value="UPF0034"/>
    <property type="match status" value="1"/>
</dbReference>
<dbReference type="GO" id="GO:0000049">
    <property type="term" value="F:tRNA binding"/>
    <property type="evidence" value="ECO:0007669"/>
    <property type="project" value="UniProtKB-KW"/>
</dbReference>
<keyword evidence="5" id="KW-0819">tRNA processing</keyword>
<reference evidence="10 11" key="1">
    <citation type="submission" date="2018-08" db="EMBL/GenBank/DDBJ databases">
        <title>Aphanomyces genome sequencing and annotation.</title>
        <authorList>
            <person name="Minardi D."/>
            <person name="Oidtmann B."/>
            <person name="Van Der Giezen M."/>
            <person name="Studholme D.J."/>
        </authorList>
    </citation>
    <scope>NUCLEOTIDE SEQUENCE [LARGE SCALE GENOMIC DNA]</scope>
    <source>
        <strain evidence="10 11">NJM0002</strain>
    </source>
</reference>
<evidence type="ECO:0000256" key="2">
    <source>
        <dbReference type="ARBA" id="ARBA00022555"/>
    </source>
</evidence>
<dbReference type="AlphaFoldDB" id="A0A418B5V3"/>
<evidence type="ECO:0000256" key="8">
    <source>
        <dbReference type="ARBA" id="ARBA00023002"/>
    </source>
</evidence>
<comment type="caution">
    <text evidence="10">The sequence shown here is derived from an EMBL/GenBank/DDBJ whole genome shotgun (WGS) entry which is preliminary data.</text>
</comment>
<keyword evidence="4" id="KW-0288">FMN</keyword>
<dbReference type="InterPro" id="IPR013785">
    <property type="entry name" value="Aldolase_TIM"/>
</dbReference>
<keyword evidence="2" id="KW-0820">tRNA-binding</keyword>
<evidence type="ECO:0000256" key="3">
    <source>
        <dbReference type="ARBA" id="ARBA00022630"/>
    </source>
</evidence>
<evidence type="ECO:0000313" key="10">
    <source>
        <dbReference type="EMBL" id="RHY33523.1"/>
    </source>
</evidence>
<evidence type="ECO:0000256" key="7">
    <source>
        <dbReference type="ARBA" id="ARBA00022884"/>
    </source>
</evidence>
<dbReference type="GO" id="GO:0017150">
    <property type="term" value="F:tRNA dihydrouridine synthase activity"/>
    <property type="evidence" value="ECO:0007669"/>
    <property type="project" value="InterPro"/>
</dbReference>
<dbReference type="InterPro" id="IPR018517">
    <property type="entry name" value="tRNA_hU_synthase_CS"/>
</dbReference>
<keyword evidence="11" id="KW-1185">Reference proteome</keyword>
<gene>
    <name evidence="10" type="ORF">DYB32_001589</name>
</gene>
<dbReference type="Gene3D" id="3.20.20.70">
    <property type="entry name" value="Aldolase class I"/>
    <property type="match status" value="1"/>
</dbReference>
<dbReference type="InterPro" id="IPR004653">
    <property type="entry name" value="DusA"/>
</dbReference>
<dbReference type="SUPFAM" id="SSF51395">
    <property type="entry name" value="FMN-linked oxidoreductases"/>
    <property type="match status" value="1"/>
</dbReference>
<dbReference type="VEuPathDB" id="FungiDB:H310_06752"/>
<dbReference type="Pfam" id="PF01207">
    <property type="entry name" value="Dus"/>
    <property type="match status" value="1"/>
</dbReference>
<dbReference type="PANTHER" id="PTHR42907">
    <property type="entry name" value="FMN-LINKED OXIDOREDUCTASES SUPERFAMILY PROTEIN"/>
    <property type="match status" value="1"/>
</dbReference>
<dbReference type="Proteomes" id="UP000285060">
    <property type="component" value="Unassembled WGS sequence"/>
</dbReference>
<proteinExistence type="predicted"/>
<evidence type="ECO:0000259" key="9">
    <source>
        <dbReference type="Pfam" id="PF01207"/>
    </source>
</evidence>
<comment type="cofactor">
    <cofactor evidence="1">
        <name>FMN</name>
        <dbReference type="ChEBI" id="CHEBI:58210"/>
    </cofactor>
</comment>
<keyword evidence="3" id="KW-0285">Flavoprotein</keyword>